<dbReference type="InterPro" id="IPR043129">
    <property type="entry name" value="ATPase_NBD"/>
</dbReference>
<dbReference type="SUPFAM" id="SSF53067">
    <property type="entry name" value="Actin-like ATPase domain"/>
    <property type="match status" value="2"/>
</dbReference>
<dbReference type="InterPro" id="IPR050696">
    <property type="entry name" value="FtsA/MreB"/>
</dbReference>
<dbReference type="AlphaFoldDB" id="G8LX90"/>
<keyword evidence="4 5" id="KW-0131">Cell cycle</keyword>
<comment type="subcellular location">
    <subcellularLocation>
        <location evidence="5">Cell membrane</location>
        <topology evidence="5">Peripheral membrane protein</topology>
        <orientation evidence="5">Cytoplasmic side</orientation>
    </subcellularLocation>
    <text evidence="5">Localizes to the Z ring in an FtsZ-dependent manner. Targeted to the membrane through a conserved C-terminal amphipathic helix.</text>
</comment>
<dbReference type="GO" id="GO:0009898">
    <property type="term" value="C:cytoplasmic side of plasma membrane"/>
    <property type="evidence" value="ECO:0007669"/>
    <property type="project" value="UniProtKB-UniRule"/>
</dbReference>
<comment type="similarity">
    <text evidence="5 6">Belongs to the FtsA/MreB family.</text>
</comment>
<evidence type="ECO:0000256" key="6">
    <source>
        <dbReference type="PIRNR" id="PIRNR003101"/>
    </source>
</evidence>
<dbReference type="Gene3D" id="3.30.1490.110">
    <property type="match status" value="1"/>
</dbReference>
<comment type="function">
    <text evidence="5 6">Cell division protein that is involved in the assembly of the Z ring. May serve as a membrane anchor for the Z ring.</text>
</comment>
<dbReference type="KEGG" id="ccl:Clocl_2188"/>
<organism evidence="8 9">
    <name type="scientific">Acetivibrio clariflavus (strain DSM 19732 / NBRC 101661 / EBR45)</name>
    <name type="common">Clostridium clariflavum</name>
    <dbReference type="NCBI Taxonomy" id="720554"/>
    <lineage>
        <taxon>Bacteria</taxon>
        <taxon>Bacillati</taxon>
        <taxon>Bacillota</taxon>
        <taxon>Clostridia</taxon>
        <taxon>Eubacteriales</taxon>
        <taxon>Oscillospiraceae</taxon>
        <taxon>Acetivibrio</taxon>
    </lineage>
</organism>
<evidence type="ECO:0000259" key="7">
    <source>
        <dbReference type="SMART" id="SM00842"/>
    </source>
</evidence>
<protein>
    <recommendedName>
        <fullName evidence="5 6">Cell division protein FtsA</fullName>
    </recommendedName>
</protein>
<dbReference type="Gene3D" id="3.30.420.40">
    <property type="match status" value="1"/>
</dbReference>
<dbReference type="PANTHER" id="PTHR32432">
    <property type="entry name" value="CELL DIVISION PROTEIN FTSA-RELATED"/>
    <property type="match status" value="1"/>
</dbReference>
<accession>G8LX90</accession>
<dbReference type="HAMAP" id="MF_02033">
    <property type="entry name" value="FtsA"/>
    <property type="match status" value="1"/>
</dbReference>
<gene>
    <name evidence="5" type="primary">ftsA</name>
    <name evidence="8" type="ordered locus">Clocl_2188</name>
</gene>
<keyword evidence="1 5" id="KW-1003">Cell membrane</keyword>
<keyword evidence="3 5" id="KW-0472">Membrane</keyword>
<evidence type="ECO:0000256" key="1">
    <source>
        <dbReference type="ARBA" id="ARBA00022475"/>
    </source>
</evidence>
<dbReference type="Proteomes" id="UP000005435">
    <property type="component" value="Chromosome"/>
</dbReference>
<dbReference type="Pfam" id="PF02491">
    <property type="entry name" value="SHS2_FTSA"/>
    <property type="match status" value="1"/>
</dbReference>
<keyword evidence="2 5" id="KW-0132">Cell division</keyword>
<proteinExistence type="inferred from homology"/>
<evidence type="ECO:0000256" key="3">
    <source>
        <dbReference type="ARBA" id="ARBA00023136"/>
    </source>
</evidence>
<sequence length="411" mass="44794" precursor="true">MENIISCVDIGSSKICTLIARASDTGELEVLGKAMEPCSGIKKGIIVDIESTANSIKNCMIKAQSLANVEVDSAYVNIMGIHADIIHNKSGISISGEDREITVNDVRRVLQSAENVNLPQDRQVIDVIPIQYIVDGYDEIVDPVGMSGGKLEVEVDVVAGKITFVQNILKSMEKAGLKVNGFVLEGLAAAEVALTQEEKDMGVILIDVGGGITNISVIKNNRLVYFGAIPVGGDHISNDISIGLRIPYNEADKLKREYELALTSLIKNDQEITVNEINENKKKNIKVSEIVEIIEARVQEIFYLCKEQLKEANVLNGYGKGVVLAGGGISYIDGNIQLAYEMFDLPVRIASYRVSNISQQEFLIAAGCAKYIVNRFGAKESDCKGKKAKKKKERNPGGILKKLANLFNNLF</sequence>
<dbReference type="CDD" id="cd24048">
    <property type="entry name" value="ASKHA_NBD_FtsA"/>
    <property type="match status" value="1"/>
</dbReference>
<dbReference type="eggNOG" id="COG0849">
    <property type="taxonomic scope" value="Bacteria"/>
</dbReference>
<dbReference type="NCBIfam" id="TIGR01174">
    <property type="entry name" value="ftsA"/>
    <property type="match status" value="1"/>
</dbReference>
<dbReference type="GO" id="GO:0043093">
    <property type="term" value="P:FtsZ-dependent cytokinesis"/>
    <property type="evidence" value="ECO:0007669"/>
    <property type="project" value="UniProtKB-UniRule"/>
</dbReference>
<name>G8LX90_ACECE</name>
<evidence type="ECO:0000313" key="9">
    <source>
        <dbReference type="Proteomes" id="UP000005435"/>
    </source>
</evidence>
<evidence type="ECO:0000256" key="5">
    <source>
        <dbReference type="HAMAP-Rule" id="MF_02033"/>
    </source>
</evidence>
<dbReference type="PANTHER" id="PTHR32432:SF4">
    <property type="entry name" value="CELL DIVISION PROTEIN FTSA"/>
    <property type="match status" value="1"/>
</dbReference>
<keyword evidence="9" id="KW-1185">Reference proteome</keyword>
<reference evidence="8 9" key="2">
    <citation type="journal article" date="2012" name="Stand. Genomic Sci.">
        <title>Complete Genome Sequence of Clostridium clariflavum DSM 19732.</title>
        <authorList>
            <person name="Izquierdo J.A."/>
            <person name="Goodwin L."/>
            <person name="Davenport K.W."/>
            <person name="Teshima H."/>
            <person name="Bruce D."/>
            <person name="Detter C."/>
            <person name="Tapia R."/>
            <person name="Han S."/>
            <person name="Land M."/>
            <person name="Hauser L."/>
            <person name="Jeffries C.D."/>
            <person name="Han J."/>
            <person name="Pitluck S."/>
            <person name="Nolan M."/>
            <person name="Chen A."/>
            <person name="Huntemann M."/>
            <person name="Mavromatis K."/>
            <person name="Mikhailova N."/>
            <person name="Liolios K."/>
            <person name="Woyke T."/>
            <person name="Lynd L.R."/>
        </authorList>
    </citation>
    <scope>NUCLEOTIDE SEQUENCE [LARGE SCALE GENOMIC DNA]</scope>
    <source>
        <strain evidence="9">DSM 19732 / NBRC 101661 / EBR45</strain>
    </source>
</reference>
<dbReference type="SMART" id="SM00842">
    <property type="entry name" value="FtsA"/>
    <property type="match status" value="1"/>
</dbReference>
<dbReference type="InterPro" id="IPR003494">
    <property type="entry name" value="SHS2_FtsA"/>
</dbReference>
<feature type="domain" description="SHS2" evidence="7">
    <location>
        <begin position="5"/>
        <end position="193"/>
    </location>
</feature>
<dbReference type="InterPro" id="IPR020823">
    <property type="entry name" value="Cell_div_FtsA"/>
</dbReference>
<dbReference type="HOGENOM" id="CLU_037850_3_2_9"/>
<reference evidence="9" key="1">
    <citation type="submission" date="2011-12" db="EMBL/GenBank/DDBJ databases">
        <title>Complete sequence of Clostridium clariflavum DSM 19732.</title>
        <authorList>
            <consortium name="US DOE Joint Genome Institute"/>
            <person name="Lucas S."/>
            <person name="Han J."/>
            <person name="Lapidus A."/>
            <person name="Cheng J.-F."/>
            <person name="Goodwin L."/>
            <person name="Pitluck S."/>
            <person name="Peters L."/>
            <person name="Teshima H."/>
            <person name="Detter J.C."/>
            <person name="Han C."/>
            <person name="Tapia R."/>
            <person name="Land M."/>
            <person name="Hauser L."/>
            <person name="Kyrpides N."/>
            <person name="Ivanova N."/>
            <person name="Pagani I."/>
            <person name="Kitzmiller T."/>
            <person name="Lynd L."/>
            <person name="Izquierdo J."/>
            <person name="Woyke T."/>
        </authorList>
    </citation>
    <scope>NUCLEOTIDE SEQUENCE [LARGE SCALE GENOMIC DNA]</scope>
    <source>
        <strain evidence="9">DSM 19732 / NBRC 101661 / EBR45</strain>
    </source>
</reference>
<dbReference type="OrthoDB" id="9768127at2"/>
<dbReference type="PIRSF" id="PIRSF003101">
    <property type="entry name" value="FtsA"/>
    <property type="match status" value="1"/>
</dbReference>
<dbReference type="EMBL" id="CP003065">
    <property type="protein sequence ID" value="AEV68781.1"/>
    <property type="molecule type" value="Genomic_DNA"/>
</dbReference>
<dbReference type="RefSeq" id="WP_014255360.1">
    <property type="nucleotide sequence ID" value="NC_016627.1"/>
</dbReference>
<dbReference type="STRING" id="720554.Clocl_2188"/>
<evidence type="ECO:0000313" key="8">
    <source>
        <dbReference type="EMBL" id="AEV68781.1"/>
    </source>
</evidence>
<comment type="subunit">
    <text evidence="5">Self-interacts. Interacts with FtsZ.</text>
</comment>
<evidence type="ECO:0000256" key="4">
    <source>
        <dbReference type="ARBA" id="ARBA00023306"/>
    </source>
</evidence>
<evidence type="ECO:0000256" key="2">
    <source>
        <dbReference type="ARBA" id="ARBA00022618"/>
    </source>
</evidence>
<dbReference type="GO" id="GO:0032153">
    <property type="term" value="C:cell division site"/>
    <property type="evidence" value="ECO:0007669"/>
    <property type="project" value="UniProtKB-UniRule"/>
</dbReference>
<dbReference type="Pfam" id="PF14450">
    <property type="entry name" value="FtsA"/>
    <property type="match status" value="1"/>
</dbReference>